<accession>A0AAW7TDG7</accession>
<keyword evidence="6 8" id="KW-1133">Transmembrane helix</keyword>
<reference evidence="10" key="1">
    <citation type="submission" date="2022-05" db="EMBL/GenBank/DDBJ databases">
        <title>Genome-based reclassification of Anoxybacillus salavatliensis Cihan et al. as a later heterotypic synonym of Anoxybacillus gonensis Belduz et al. 2003.</title>
        <authorList>
            <person name="Inan Bektas K."/>
            <person name="Guler H.I."/>
            <person name="Belduz A.O."/>
            <person name="Canakci S."/>
        </authorList>
    </citation>
    <scope>NUCLEOTIDE SEQUENCE</scope>
    <source>
        <strain evidence="10">NCIMB 13933</strain>
    </source>
</reference>
<name>A0AAW7TDG7_9BACL</name>
<dbReference type="GO" id="GO:0005886">
    <property type="term" value="C:plasma membrane"/>
    <property type="evidence" value="ECO:0007669"/>
    <property type="project" value="TreeGrafter"/>
</dbReference>
<feature type="transmembrane region" description="Helical" evidence="8">
    <location>
        <begin position="187"/>
        <end position="206"/>
    </location>
</feature>
<feature type="transmembrane region" description="Helical" evidence="8">
    <location>
        <begin position="140"/>
        <end position="163"/>
    </location>
</feature>
<evidence type="ECO:0000256" key="4">
    <source>
        <dbReference type="ARBA" id="ARBA00022692"/>
    </source>
</evidence>
<feature type="transmembrane region" description="Helical" evidence="8">
    <location>
        <begin position="110"/>
        <end position="128"/>
    </location>
</feature>
<evidence type="ECO:0000313" key="10">
    <source>
        <dbReference type="EMBL" id="MDO0876252.1"/>
    </source>
</evidence>
<comment type="similarity">
    <text evidence="2">Belongs to the CcmC/CycZ/HelC family.</text>
</comment>
<feature type="domain" description="Cytochrome c assembly protein" evidence="9">
    <location>
        <begin position="5"/>
        <end position="168"/>
    </location>
</feature>
<feature type="transmembrane region" description="Helical" evidence="8">
    <location>
        <begin position="7"/>
        <end position="27"/>
    </location>
</feature>
<dbReference type="GO" id="GO:0017004">
    <property type="term" value="P:cytochrome complex assembly"/>
    <property type="evidence" value="ECO:0007669"/>
    <property type="project" value="UniProtKB-KW"/>
</dbReference>
<evidence type="ECO:0000256" key="6">
    <source>
        <dbReference type="ARBA" id="ARBA00022989"/>
    </source>
</evidence>
<dbReference type="Proteomes" id="UP001176117">
    <property type="component" value="Unassembled WGS sequence"/>
</dbReference>
<sequence length="231" mass="26440">MKKLDAILLACATVCMLIALYMVFIWSPIEVKMGVVQKIFYIHVSSAWVSFLAFFVVFICSLFVIWKSNELAYHVAGVSAEIGVVFTAIVLTTGPIWARSAWNTWWTWEPRLTTTLILFFMYIGYLLLRQSDGERHKVARFSSAFGLVAFVNVPIVFMAIRWWNSRLHPVVFGDGKNQKGGGIEPEMLFTLIVCVVAMTLLYAVLVRKGVRIARMKEKVKMYMEQVYTHFS</sequence>
<comment type="subcellular location">
    <subcellularLocation>
        <location evidence="1">Membrane</location>
        <topology evidence="1">Multi-pass membrane protein</topology>
    </subcellularLocation>
</comment>
<dbReference type="PANTHER" id="PTHR30071">
    <property type="entry name" value="HEME EXPORTER PROTEIN C"/>
    <property type="match status" value="1"/>
</dbReference>
<keyword evidence="4 8" id="KW-0812">Transmembrane</keyword>
<dbReference type="Pfam" id="PF01578">
    <property type="entry name" value="Cytochrom_C_asm"/>
    <property type="match status" value="1"/>
</dbReference>
<evidence type="ECO:0000259" key="9">
    <source>
        <dbReference type="Pfam" id="PF01578"/>
    </source>
</evidence>
<dbReference type="InterPro" id="IPR002541">
    <property type="entry name" value="Cyt_c_assembly"/>
</dbReference>
<gene>
    <name evidence="10" type="ORF">NBU54_01005</name>
</gene>
<evidence type="ECO:0000256" key="2">
    <source>
        <dbReference type="ARBA" id="ARBA00005840"/>
    </source>
</evidence>
<dbReference type="InterPro" id="IPR003557">
    <property type="entry name" value="Cyt_c_biogenesis_CcmC"/>
</dbReference>
<dbReference type="PRINTS" id="PR01386">
    <property type="entry name" value="CCMCBIOGNSIS"/>
</dbReference>
<keyword evidence="7 8" id="KW-0472">Membrane</keyword>
<dbReference type="GO" id="GO:0015232">
    <property type="term" value="F:heme transmembrane transporter activity"/>
    <property type="evidence" value="ECO:0007669"/>
    <property type="project" value="InterPro"/>
</dbReference>
<evidence type="ECO:0000256" key="5">
    <source>
        <dbReference type="ARBA" id="ARBA00022748"/>
    </source>
</evidence>
<protein>
    <recommendedName>
        <fullName evidence="3">Heme exporter protein C</fullName>
    </recommendedName>
</protein>
<dbReference type="EMBL" id="JAMOGB010000001">
    <property type="protein sequence ID" value="MDO0876252.1"/>
    <property type="molecule type" value="Genomic_DNA"/>
</dbReference>
<dbReference type="AlphaFoldDB" id="A0AAW7TDG7"/>
<dbReference type="GO" id="GO:0020037">
    <property type="term" value="F:heme binding"/>
    <property type="evidence" value="ECO:0007669"/>
    <property type="project" value="InterPro"/>
</dbReference>
<evidence type="ECO:0000256" key="3">
    <source>
        <dbReference type="ARBA" id="ARBA00016463"/>
    </source>
</evidence>
<proteinExistence type="inferred from homology"/>
<feature type="transmembrane region" description="Helical" evidence="8">
    <location>
        <begin position="78"/>
        <end position="98"/>
    </location>
</feature>
<evidence type="ECO:0000256" key="1">
    <source>
        <dbReference type="ARBA" id="ARBA00004141"/>
    </source>
</evidence>
<feature type="transmembrane region" description="Helical" evidence="8">
    <location>
        <begin position="39"/>
        <end position="66"/>
    </location>
</feature>
<keyword evidence="11" id="KW-1185">Reference proteome</keyword>
<dbReference type="InterPro" id="IPR045062">
    <property type="entry name" value="Cyt_c_biogenesis_CcsA/CcmC"/>
</dbReference>
<evidence type="ECO:0000313" key="11">
    <source>
        <dbReference type="Proteomes" id="UP001176117"/>
    </source>
</evidence>
<dbReference type="KEGG" id="agn:AFK25_09595"/>
<dbReference type="RefSeq" id="WP_035066865.1">
    <property type="nucleotide sequence ID" value="NZ_CP012152.1"/>
</dbReference>
<evidence type="ECO:0000256" key="7">
    <source>
        <dbReference type="ARBA" id="ARBA00023136"/>
    </source>
</evidence>
<dbReference type="PANTHER" id="PTHR30071:SF1">
    <property type="entry name" value="CYTOCHROME B_B6 PROTEIN-RELATED"/>
    <property type="match status" value="1"/>
</dbReference>
<organism evidence="10 11">
    <name type="scientific">Anoxybacillus gonensis</name>
    <dbReference type="NCBI Taxonomy" id="198467"/>
    <lineage>
        <taxon>Bacteria</taxon>
        <taxon>Bacillati</taxon>
        <taxon>Bacillota</taxon>
        <taxon>Bacilli</taxon>
        <taxon>Bacillales</taxon>
        <taxon>Anoxybacillaceae</taxon>
        <taxon>Anoxybacillus</taxon>
    </lineage>
</organism>
<evidence type="ECO:0000256" key="8">
    <source>
        <dbReference type="SAM" id="Phobius"/>
    </source>
</evidence>
<keyword evidence="5" id="KW-0201">Cytochrome c-type biogenesis</keyword>
<comment type="caution">
    <text evidence="10">The sequence shown here is derived from an EMBL/GenBank/DDBJ whole genome shotgun (WGS) entry which is preliminary data.</text>
</comment>